<dbReference type="EMBL" id="QOIL01000007">
    <property type="protein sequence ID" value="RCG30658.1"/>
    <property type="molecule type" value="Genomic_DNA"/>
</dbReference>
<name>A0A367FJT7_9ACTN</name>
<comment type="caution">
    <text evidence="1">The sequence shown here is derived from an EMBL/GenBank/DDBJ whole genome shotgun (WGS) entry which is preliminary data.</text>
</comment>
<proteinExistence type="predicted"/>
<accession>A0A367FJT7</accession>
<organism evidence="1 2">
    <name type="scientific">Sphaerisporangium album</name>
    <dbReference type="NCBI Taxonomy" id="509200"/>
    <lineage>
        <taxon>Bacteria</taxon>
        <taxon>Bacillati</taxon>
        <taxon>Actinomycetota</taxon>
        <taxon>Actinomycetes</taxon>
        <taxon>Streptosporangiales</taxon>
        <taxon>Streptosporangiaceae</taxon>
        <taxon>Sphaerisporangium</taxon>
    </lineage>
</organism>
<reference evidence="1 2" key="1">
    <citation type="submission" date="2018-06" db="EMBL/GenBank/DDBJ databases">
        <title>Sphaerisporangium craniellae sp. nov., isolated from a marine sponge in the South China Sea.</title>
        <authorList>
            <person name="Li L."/>
        </authorList>
    </citation>
    <scope>NUCLEOTIDE SEQUENCE [LARGE SCALE GENOMIC DNA]</scope>
    <source>
        <strain evidence="1 2">CCTCC AA 208026</strain>
    </source>
</reference>
<dbReference type="AlphaFoldDB" id="A0A367FJT7"/>
<gene>
    <name evidence="1" type="ORF">DQ384_15375</name>
</gene>
<dbReference type="Proteomes" id="UP000253094">
    <property type="component" value="Unassembled WGS sequence"/>
</dbReference>
<keyword evidence="2" id="KW-1185">Reference proteome</keyword>
<sequence>MQHHHNSYLYGALPLCVALASGVDEWFMGRFVQLHSYGVSRRPGDIRPGDVCVDYTDSFAYTEVLETSVVTRGEAMAIGDLVDFIIETVDSGRHLIAFVDENHLRGYPGSYVHEFLFYGYDRDARHVMAVAFDNRGRFTSMNFGFEAVNEAFRRGMAEITGVDRLAVMTGCIQVLWPRGNAPAFDLADFGRRLRSYVDREPKGGEHIFGHWWFPRSSDLLERPAVRFGMDVYADIAAHLQGVSPDVEMATGEPDYSSQFDYRIVHLFGEHKKLVKARLDYVAARHDLEDVLAPYLSAYDAVVEDAGVASMAGLRYTIRPHAGTMEYIASVVRDLEGREHDILDGCCKVIEDAAAS</sequence>
<evidence type="ECO:0000313" key="2">
    <source>
        <dbReference type="Proteomes" id="UP000253094"/>
    </source>
</evidence>
<evidence type="ECO:0000313" key="1">
    <source>
        <dbReference type="EMBL" id="RCG30658.1"/>
    </source>
</evidence>
<protein>
    <submittedName>
        <fullName evidence="1">Uncharacterized protein</fullName>
    </submittedName>
</protein>